<dbReference type="EMBL" id="JANBPU010000541">
    <property type="protein sequence ID" value="KAJ1910696.1"/>
    <property type="molecule type" value="Genomic_DNA"/>
</dbReference>
<dbReference type="InterPro" id="IPR053050">
    <property type="entry name" value="ALS_regulatory_subunit"/>
</dbReference>
<dbReference type="EC" id="2.2.1.6" evidence="8"/>
<organism evidence="8 9">
    <name type="scientific">Mycoemilia scoparia</name>
    <dbReference type="NCBI Taxonomy" id="417184"/>
    <lineage>
        <taxon>Eukaryota</taxon>
        <taxon>Fungi</taxon>
        <taxon>Fungi incertae sedis</taxon>
        <taxon>Zoopagomycota</taxon>
        <taxon>Kickxellomycotina</taxon>
        <taxon>Kickxellomycetes</taxon>
        <taxon>Kickxellales</taxon>
        <taxon>Kickxellaceae</taxon>
        <taxon>Mycoemilia</taxon>
    </lineage>
</organism>
<keyword evidence="5" id="KW-0100">Branched-chain amino acid biosynthesis</keyword>
<dbReference type="InterPro" id="IPR039557">
    <property type="entry name" value="AHAS_ACT"/>
</dbReference>
<dbReference type="SUPFAM" id="SSF55021">
    <property type="entry name" value="ACT-like"/>
    <property type="match status" value="2"/>
</dbReference>
<dbReference type="GO" id="GO:0008652">
    <property type="term" value="P:amino acid biosynthetic process"/>
    <property type="evidence" value="ECO:0007669"/>
    <property type="project" value="UniProtKB-KW"/>
</dbReference>
<dbReference type="PANTHER" id="PTHR31242">
    <property type="entry name" value="ACETOLACTATE SYNTHASE SMALL SUBUNIT, MITOCHONDRIAL"/>
    <property type="match status" value="1"/>
</dbReference>
<dbReference type="CDD" id="cd04878">
    <property type="entry name" value="ACT_AHAS"/>
    <property type="match status" value="1"/>
</dbReference>
<dbReference type="InterPro" id="IPR027271">
    <property type="entry name" value="Acetolactate_synth/TF_NikR_C"/>
</dbReference>
<evidence type="ECO:0000256" key="1">
    <source>
        <dbReference type="ARBA" id="ARBA00004974"/>
    </source>
</evidence>
<dbReference type="FunFam" id="3.30.70.260:FF:000001">
    <property type="entry name" value="Acetolactate synthase, small subunit"/>
    <property type="match status" value="1"/>
</dbReference>
<dbReference type="Pfam" id="PF10369">
    <property type="entry name" value="ALS_ss_C"/>
    <property type="match status" value="1"/>
</dbReference>
<dbReference type="InterPro" id="IPR019455">
    <property type="entry name" value="Acetolactate_synth_ssu_C"/>
</dbReference>
<comment type="pathway">
    <text evidence="1">Amino-acid biosynthesis; L-isoleucine biosynthesis; L-isoleucine from 2-oxobutanoate: step 1/4.</text>
</comment>
<comment type="similarity">
    <text evidence="3">Belongs to the acetolactate synthase small subunit family.</text>
</comment>
<evidence type="ECO:0000256" key="2">
    <source>
        <dbReference type="ARBA" id="ARBA00005025"/>
    </source>
</evidence>
<dbReference type="PANTHER" id="PTHR31242:SF2">
    <property type="entry name" value="ACETOLACTATE SYNTHASE SMALL SUBUNIT, MITOCHONDRIAL"/>
    <property type="match status" value="1"/>
</dbReference>
<dbReference type="AlphaFoldDB" id="A0A9W7ZRA1"/>
<proteinExistence type="inferred from homology"/>
<dbReference type="GO" id="GO:0005948">
    <property type="term" value="C:acetolactate synthase complex"/>
    <property type="evidence" value="ECO:0007669"/>
    <property type="project" value="TreeGrafter"/>
</dbReference>
<keyword evidence="4" id="KW-0028">Amino-acid biosynthesis</keyword>
<dbReference type="InterPro" id="IPR054480">
    <property type="entry name" value="AHAS_small-like_ACT"/>
</dbReference>
<dbReference type="Gene3D" id="3.30.70.1150">
    <property type="entry name" value="ACT-like. Chain A, domain 2"/>
    <property type="match status" value="1"/>
</dbReference>
<evidence type="ECO:0000256" key="4">
    <source>
        <dbReference type="ARBA" id="ARBA00022605"/>
    </source>
</evidence>
<dbReference type="Gene3D" id="3.30.70.260">
    <property type="match status" value="1"/>
</dbReference>
<dbReference type="Pfam" id="PF22629">
    <property type="entry name" value="ACT_AHAS_ss"/>
    <property type="match status" value="1"/>
</dbReference>
<evidence type="ECO:0000256" key="6">
    <source>
        <dbReference type="SAM" id="MobiDB-lite"/>
    </source>
</evidence>
<gene>
    <name evidence="8" type="primary">ILV6_2</name>
    <name evidence="8" type="ORF">H4219_006148</name>
</gene>
<reference evidence="8" key="1">
    <citation type="submission" date="2022-07" db="EMBL/GenBank/DDBJ databases">
        <title>Phylogenomic reconstructions and comparative analyses of Kickxellomycotina fungi.</title>
        <authorList>
            <person name="Reynolds N.K."/>
            <person name="Stajich J.E."/>
            <person name="Barry K."/>
            <person name="Grigoriev I.V."/>
            <person name="Crous P."/>
            <person name="Smith M.E."/>
        </authorList>
    </citation>
    <scope>NUCLEOTIDE SEQUENCE</scope>
    <source>
        <strain evidence="8">NBRC 100468</strain>
    </source>
</reference>
<feature type="compositionally biased region" description="Low complexity" evidence="6">
    <location>
        <begin position="67"/>
        <end position="80"/>
    </location>
</feature>
<dbReference type="GO" id="GO:0042645">
    <property type="term" value="C:mitochondrial nucleoid"/>
    <property type="evidence" value="ECO:0007669"/>
    <property type="project" value="TreeGrafter"/>
</dbReference>
<dbReference type="GO" id="GO:1990610">
    <property type="term" value="F:acetolactate synthase regulator activity"/>
    <property type="evidence" value="ECO:0007669"/>
    <property type="project" value="InterPro"/>
</dbReference>
<dbReference type="InterPro" id="IPR045865">
    <property type="entry name" value="ACT-like_dom_sf"/>
</dbReference>
<dbReference type="GO" id="GO:0009082">
    <property type="term" value="P:branched-chain amino acid biosynthetic process"/>
    <property type="evidence" value="ECO:0007669"/>
    <property type="project" value="UniProtKB-KW"/>
</dbReference>
<keyword evidence="9" id="KW-1185">Reference proteome</keyword>
<evidence type="ECO:0000256" key="3">
    <source>
        <dbReference type="ARBA" id="ARBA00006341"/>
    </source>
</evidence>
<feature type="domain" description="ACT" evidence="7">
    <location>
        <begin position="115"/>
        <end position="189"/>
    </location>
</feature>
<evidence type="ECO:0000313" key="8">
    <source>
        <dbReference type="EMBL" id="KAJ1910696.1"/>
    </source>
</evidence>
<dbReference type="Proteomes" id="UP001150538">
    <property type="component" value="Unassembled WGS sequence"/>
</dbReference>
<keyword evidence="8" id="KW-0808">Transferase</keyword>
<dbReference type="InterPro" id="IPR004789">
    <property type="entry name" value="Acetalactate_synth_ssu"/>
</dbReference>
<comment type="pathway">
    <text evidence="2">Amino-acid biosynthesis; L-valine biosynthesis; L-valine from pyruvate: step 1/4.</text>
</comment>
<evidence type="ECO:0000256" key="5">
    <source>
        <dbReference type="ARBA" id="ARBA00023304"/>
    </source>
</evidence>
<protein>
    <submittedName>
        <fullName evidence="8">Acetolactate synthase, regulatory subunit</fullName>
        <ecNumber evidence="8">2.2.1.6</ecNumber>
    </submittedName>
</protein>
<dbReference type="OrthoDB" id="2013116at2759"/>
<comment type="caution">
    <text evidence="8">The sequence shown here is derived from an EMBL/GenBank/DDBJ whole genome shotgun (WGS) entry which is preliminary data.</text>
</comment>
<feature type="region of interest" description="Disordered" evidence="6">
    <location>
        <begin position="59"/>
        <end position="89"/>
    </location>
</feature>
<name>A0A9W7ZRA1_9FUNG</name>
<sequence length="354" mass="38092">MLLRYTFQTISNGRAIANNAAPLCRQLLAATSRNRIASVRSNSSTGFAAVSKHLYTTATPSPQPLQSAASASSSNPAAAGGSSGRWKKPTAEGAVTQIISRLQPSVKNPKFRPHVFNCFMEDEPGILTRATGIMAARGYNIDSVVVSKTEIPGLSRMTISLLGEDKVIEQAKRQLEDLTQVWAVVDLSNAKVVEREVLLVKLSTLGQDYVDTMTRSNFGAEGGVTPRQPIKGGNAAAAVATSNDVDVVEELHINPYEQVLESSRNLSYIRSLSKLFDAKIVDVGADCAIVELCAKSDRIDAFMKLVEPFGVLEAARTGRMVMSRTAKLSLFAEDSAEENAFEKEEVDLSALPPS</sequence>
<evidence type="ECO:0000259" key="7">
    <source>
        <dbReference type="PROSITE" id="PS51671"/>
    </source>
</evidence>
<evidence type="ECO:0000313" key="9">
    <source>
        <dbReference type="Proteomes" id="UP001150538"/>
    </source>
</evidence>
<dbReference type="InterPro" id="IPR002912">
    <property type="entry name" value="ACT_dom"/>
</dbReference>
<accession>A0A9W7ZRA1</accession>
<dbReference type="PROSITE" id="PS51671">
    <property type="entry name" value="ACT"/>
    <property type="match status" value="1"/>
</dbReference>
<dbReference type="NCBIfam" id="TIGR00119">
    <property type="entry name" value="acolac_sm"/>
    <property type="match status" value="1"/>
</dbReference>
<dbReference type="GO" id="GO:0003984">
    <property type="term" value="F:acetolactate synthase activity"/>
    <property type="evidence" value="ECO:0007669"/>
    <property type="project" value="UniProtKB-EC"/>
</dbReference>